<evidence type="ECO:0000313" key="2">
    <source>
        <dbReference type="EMBL" id="SMG07241.1"/>
    </source>
</evidence>
<dbReference type="STRING" id="150121.SAMN06296010_0033"/>
<dbReference type="EMBL" id="FXAY01000001">
    <property type="protein sequence ID" value="SMG07241.1"/>
    <property type="molecule type" value="Genomic_DNA"/>
</dbReference>
<keyword evidence="1" id="KW-0812">Transmembrane</keyword>
<gene>
    <name evidence="2" type="ORF">SAMN06296010_0033</name>
</gene>
<feature type="transmembrane region" description="Helical" evidence="1">
    <location>
        <begin position="114"/>
        <end position="132"/>
    </location>
</feature>
<feature type="transmembrane region" description="Helical" evidence="1">
    <location>
        <begin position="91"/>
        <end position="108"/>
    </location>
</feature>
<dbReference type="Pfam" id="PF09819">
    <property type="entry name" value="ABC_cobalt"/>
    <property type="match status" value="1"/>
</dbReference>
<feature type="transmembrane region" description="Helical" evidence="1">
    <location>
        <begin position="139"/>
        <end position="157"/>
    </location>
</feature>
<evidence type="ECO:0000256" key="1">
    <source>
        <dbReference type="SAM" id="Phobius"/>
    </source>
</evidence>
<dbReference type="RefSeq" id="WP_085481824.1">
    <property type="nucleotide sequence ID" value="NZ_FXAY01000001.1"/>
</dbReference>
<sequence length="213" mass="22007">MRATTETTSPTPTSTASSRGARFRWRVVDIVVASVIGVAAGIVFWMWDQAYTPLSAPLTPLLPGLQALVGGGWLFAGVLGGLIIRKPGAALFTEIVAAAVSALIGTQWGPLTLLSGLVQGLGAEIVFALFLYANYRAYVAILAGMGAGVALAVNDLINWYPGSTPQFAIVYTVSSVISGALLAGVLSWLALRGLAKTGALSRFASGRAVTARV</sequence>
<name>A0A1X7HYY3_9MICO</name>
<protein>
    <submittedName>
        <fullName evidence="2">Energy-coupling factor transport system substrate-specific component</fullName>
    </submittedName>
</protein>
<keyword evidence="1" id="KW-1133">Transmembrane helix</keyword>
<dbReference type="AlphaFoldDB" id="A0A1X7HYY3"/>
<accession>A0A1X7HYY3</accession>
<keyword evidence="1" id="KW-0472">Membrane</keyword>
<proteinExistence type="predicted"/>
<feature type="transmembrane region" description="Helical" evidence="1">
    <location>
        <begin position="67"/>
        <end position="84"/>
    </location>
</feature>
<keyword evidence="3" id="KW-1185">Reference proteome</keyword>
<dbReference type="Proteomes" id="UP000193244">
    <property type="component" value="Unassembled WGS sequence"/>
</dbReference>
<feature type="transmembrane region" description="Helical" evidence="1">
    <location>
        <begin position="169"/>
        <end position="191"/>
    </location>
</feature>
<reference evidence="3" key="1">
    <citation type="submission" date="2017-04" db="EMBL/GenBank/DDBJ databases">
        <authorList>
            <person name="Varghese N."/>
            <person name="Submissions S."/>
        </authorList>
    </citation>
    <scope>NUCLEOTIDE SEQUENCE [LARGE SCALE GENOMIC DNA]</scope>
    <source>
        <strain evidence="3">VKM Ac-2510</strain>
    </source>
</reference>
<dbReference type="PIRSF" id="PIRSF037394">
    <property type="entry name" value="ABC_thiamine-permease_YkoE_prd"/>
    <property type="match status" value="1"/>
</dbReference>
<dbReference type="InterPro" id="IPR017195">
    <property type="entry name" value="ABC_thiamin-permease_prd"/>
</dbReference>
<organism evidence="2 3">
    <name type="scientific">Agreia pratensis</name>
    <dbReference type="NCBI Taxonomy" id="150121"/>
    <lineage>
        <taxon>Bacteria</taxon>
        <taxon>Bacillati</taxon>
        <taxon>Actinomycetota</taxon>
        <taxon>Actinomycetes</taxon>
        <taxon>Micrococcales</taxon>
        <taxon>Microbacteriaceae</taxon>
        <taxon>Agreia</taxon>
    </lineage>
</organism>
<evidence type="ECO:0000313" key="3">
    <source>
        <dbReference type="Proteomes" id="UP000193244"/>
    </source>
</evidence>
<feature type="transmembrane region" description="Helical" evidence="1">
    <location>
        <begin position="27"/>
        <end position="47"/>
    </location>
</feature>
<dbReference type="OrthoDB" id="8017424at2"/>